<dbReference type="InterPro" id="IPR041645">
    <property type="entry name" value="ADAMTS_CR_2"/>
</dbReference>
<comment type="subcellular location">
    <subcellularLocation>
        <location evidence="1">Secreted</location>
    </subcellularLocation>
</comment>
<evidence type="ECO:0000256" key="2">
    <source>
        <dbReference type="ARBA" id="ARBA00022525"/>
    </source>
</evidence>
<comment type="caution">
    <text evidence="11">The sequence shown here is derived from an EMBL/GenBank/DDBJ whole genome shotgun (WGS) entry which is preliminary data.</text>
</comment>
<dbReference type="PROSITE" id="PS50092">
    <property type="entry name" value="TSP1"/>
    <property type="match status" value="2"/>
</dbReference>
<evidence type="ECO:0000313" key="12">
    <source>
        <dbReference type="Proteomes" id="UP000236370"/>
    </source>
</evidence>
<evidence type="ECO:0000256" key="6">
    <source>
        <dbReference type="ARBA" id="ARBA00022801"/>
    </source>
</evidence>
<evidence type="ECO:0000256" key="5">
    <source>
        <dbReference type="ARBA" id="ARBA00022737"/>
    </source>
</evidence>
<dbReference type="Gene3D" id="2.20.100.10">
    <property type="entry name" value="Thrombospondin type-1 (TSP1) repeat"/>
    <property type="match status" value="1"/>
</dbReference>
<evidence type="ECO:0000313" key="11">
    <source>
        <dbReference type="EMBL" id="PNI10866.1"/>
    </source>
</evidence>
<reference evidence="11 12" key="1">
    <citation type="submission" date="2017-12" db="EMBL/GenBank/DDBJ databases">
        <title>High-resolution comparative analysis of great ape genomes.</title>
        <authorList>
            <person name="Pollen A."/>
            <person name="Hastie A."/>
            <person name="Hormozdiari F."/>
            <person name="Dougherty M."/>
            <person name="Liu R."/>
            <person name="Chaisson M."/>
            <person name="Hoppe E."/>
            <person name="Hill C."/>
            <person name="Pang A."/>
            <person name="Hillier L."/>
            <person name="Baker C."/>
            <person name="Armstrong J."/>
            <person name="Shendure J."/>
            <person name="Paten B."/>
            <person name="Wilson R."/>
            <person name="Chao H."/>
            <person name="Schneider V."/>
            <person name="Ventura M."/>
            <person name="Kronenberg Z."/>
            <person name="Murali S."/>
            <person name="Gordon D."/>
            <person name="Cantsilieris S."/>
            <person name="Munson K."/>
            <person name="Nelson B."/>
            <person name="Raja A."/>
            <person name="Underwood J."/>
            <person name="Diekhans M."/>
            <person name="Fiddes I."/>
            <person name="Haussler D."/>
            <person name="Eichler E."/>
        </authorList>
    </citation>
    <scope>NUCLEOTIDE SEQUENCE [LARGE SCALE GENOMIC DNA]</scope>
    <source>
        <strain evidence="11">Yerkes chimp pedigree #C0471</strain>
    </source>
</reference>
<feature type="domain" description="ADAMTS cysteine-rich" evidence="10">
    <location>
        <begin position="23"/>
        <end position="84"/>
    </location>
</feature>
<keyword evidence="7" id="KW-0862">Zinc</keyword>
<dbReference type="EMBL" id="NBAG03001754">
    <property type="protein sequence ID" value="PNI10866.1"/>
    <property type="molecule type" value="Genomic_DNA"/>
</dbReference>
<name>A0A2J8IK41_PANTR</name>
<dbReference type="FunFam" id="2.20.100.10:FF:000005">
    <property type="entry name" value="ADAM metallopeptidase with thrombospondin type 1 motif 9"/>
    <property type="match status" value="1"/>
</dbReference>
<evidence type="ECO:0000256" key="3">
    <source>
        <dbReference type="ARBA" id="ARBA00022723"/>
    </source>
</evidence>
<evidence type="ECO:0000256" key="1">
    <source>
        <dbReference type="ARBA" id="ARBA00004613"/>
    </source>
</evidence>
<evidence type="ECO:0000259" key="10">
    <source>
        <dbReference type="Pfam" id="PF17771"/>
    </source>
</evidence>
<dbReference type="Proteomes" id="UP000236370">
    <property type="component" value="Unassembled WGS sequence"/>
</dbReference>
<keyword evidence="3" id="KW-0479">Metal-binding</keyword>
<dbReference type="GO" id="GO:0046872">
    <property type="term" value="F:metal ion binding"/>
    <property type="evidence" value="ECO:0007669"/>
    <property type="project" value="UniProtKB-KW"/>
</dbReference>
<gene>
    <name evidence="11" type="ORF">CK820_G0056544</name>
</gene>
<keyword evidence="4" id="KW-0732">Signal</keyword>
<keyword evidence="5" id="KW-0677">Repeat</keyword>
<dbReference type="GO" id="GO:0005576">
    <property type="term" value="C:extracellular region"/>
    <property type="evidence" value="ECO:0007669"/>
    <property type="project" value="UniProtKB-SubCell"/>
</dbReference>
<keyword evidence="8" id="KW-1015">Disulfide bond</keyword>
<sequence>HVWSLCLDDPPAKDIIDFPSMLPGVLYDVSHQCRLQYGAYSAFCEDMDNVCHTLWCSVGTTCHSKLDAAVDGTRCGENKACPAGHPSFRHVQCSHFDAMLYKGQLHTWVPMVNDVNPCELHCQPANEYFAEKLRDAVVDGTPCYQVRASRDLCINGICKLLFQESNPGVHYEYTIHGEAGGHGEVPPPEFSWHYGPWTKCTVTCGRGVQRQSVYCSERQAGPVDEEHCDPLGRPDDCQRKCSQQPCPARWWAGEWQLCSSSCGPGGLSCQAVLCICSVGLDEQSALKPPACEHLPWPPTETPCNHHVPCPAT</sequence>
<evidence type="ECO:0000256" key="9">
    <source>
        <dbReference type="ARBA" id="ARBA00023180"/>
    </source>
</evidence>
<keyword evidence="9" id="KW-0325">Glycoprotein</keyword>
<dbReference type="InterPro" id="IPR000884">
    <property type="entry name" value="TSP1_rpt"/>
</dbReference>
<dbReference type="SMART" id="SM00209">
    <property type="entry name" value="TSP1"/>
    <property type="match status" value="1"/>
</dbReference>
<proteinExistence type="predicted"/>
<dbReference type="GO" id="GO:0016787">
    <property type="term" value="F:hydrolase activity"/>
    <property type="evidence" value="ECO:0007669"/>
    <property type="project" value="UniProtKB-KW"/>
</dbReference>
<dbReference type="Pfam" id="PF19030">
    <property type="entry name" value="TSP1_ADAMTS"/>
    <property type="match status" value="1"/>
</dbReference>
<organism evidence="11 12">
    <name type="scientific">Pan troglodytes</name>
    <name type="common">Chimpanzee</name>
    <dbReference type="NCBI Taxonomy" id="9598"/>
    <lineage>
        <taxon>Eukaryota</taxon>
        <taxon>Metazoa</taxon>
        <taxon>Chordata</taxon>
        <taxon>Craniata</taxon>
        <taxon>Vertebrata</taxon>
        <taxon>Euteleostomi</taxon>
        <taxon>Mammalia</taxon>
        <taxon>Eutheria</taxon>
        <taxon>Euarchontoglires</taxon>
        <taxon>Primates</taxon>
        <taxon>Haplorrhini</taxon>
        <taxon>Catarrhini</taxon>
        <taxon>Hominidae</taxon>
        <taxon>Pan</taxon>
    </lineage>
</organism>
<evidence type="ECO:0000256" key="8">
    <source>
        <dbReference type="ARBA" id="ARBA00023157"/>
    </source>
</evidence>
<keyword evidence="2" id="KW-0964">Secreted</keyword>
<dbReference type="AlphaFoldDB" id="A0A2J8IK41"/>
<dbReference type="PANTHER" id="PTHR13723">
    <property type="entry name" value="ADAMTS A DISINTEGRIN AND METALLOPROTEASE WITH THROMBOSPONDIN MOTIFS PROTEASE"/>
    <property type="match status" value="1"/>
</dbReference>
<accession>A0A2J8IK41</accession>
<feature type="non-terminal residue" evidence="11">
    <location>
        <position position="1"/>
    </location>
</feature>
<dbReference type="Pfam" id="PF17771">
    <property type="entry name" value="ADAMTS_CR_2"/>
    <property type="match status" value="1"/>
</dbReference>
<dbReference type="SUPFAM" id="SSF82895">
    <property type="entry name" value="TSP-1 type 1 repeat"/>
    <property type="match status" value="1"/>
</dbReference>
<keyword evidence="6" id="KW-0378">Hydrolase</keyword>
<protein>
    <recommendedName>
        <fullName evidence="10">ADAMTS cysteine-rich domain-containing protein</fullName>
    </recommendedName>
</protein>
<dbReference type="InterPro" id="IPR036383">
    <property type="entry name" value="TSP1_rpt_sf"/>
</dbReference>
<evidence type="ECO:0000256" key="4">
    <source>
        <dbReference type="ARBA" id="ARBA00022729"/>
    </source>
</evidence>
<dbReference type="Gene3D" id="3.40.1620.60">
    <property type="match status" value="1"/>
</dbReference>
<evidence type="ECO:0000256" key="7">
    <source>
        <dbReference type="ARBA" id="ARBA00022833"/>
    </source>
</evidence>
<dbReference type="InterPro" id="IPR050439">
    <property type="entry name" value="ADAMTS_ADAMTS-like"/>
</dbReference>
<dbReference type="PANTHER" id="PTHR13723:SF142">
    <property type="entry name" value="A DISINTEGRIN AND METALLOPROTEINASE WITH THROMBOSPONDIN MOTIFS 7"/>
    <property type="match status" value="1"/>
</dbReference>